<organism evidence="8 9">
    <name type="scientific">Ohtaekwangia kribbensis</name>
    <dbReference type="NCBI Taxonomy" id="688913"/>
    <lineage>
        <taxon>Bacteria</taxon>
        <taxon>Pseudomonadati</taxon>
        <taxon>Bacteroidota</taxon>
        <taxon>Cytophagia</taxon>
        <taxon>Cytophagales</taxon>
        <taxon>Fulvivirgaceae</taxon>
        <taxon>Ohtaekwangia</taxon>
    </lineage>
</organism>
<dbReference type="PANTHER" id="PTHR12815">
    <property type="entry name" value="SORTING AND ASSEMBLY MACHINERY SAMM50 PROTEIN FAMILY MEMBER"/>
    <property type="match status" value="1"/>
</dbReference>
<dbReference type="PROSITE" id="PS51257">
    <property type="entry name" value="PROKAR_LIPOPROTEIN"/>
    <property type="match status" value="1"/>
</dbReference>
<dbReference type="PANTHER" id="PTHR12815:SF47">
    <property type="entry name" value="TRANSLOCATION AND ASSEMBLY MODULE SUBUNIT TAMA"/>
    <property type="match status" value="1"/>
</dbReference>
<reference evidence="9" key="1">
    <citation type="journal article" date="2019" name="Int. J. Syst. Evol. Microbiol.">
        <title>The Global Catalogue of Microorganisms (GCM) 10K type strain sequencing project: providing services to taxonomists for standard genome sequencing and annotation.</title>
        <authorList>
            <consortium name="The Broad Institute Genomics Platform"/>
            <consortium name="The Broad Institute Genome Sequencing Center for Infectious Disease"/>
            <person name="Wu L."/>
            <person name="Ma J."/>
        </authorList>
    </citation>
    <scope>NUCLEOTIDE SEQUENCE [LARGE SCALE GENOMIC DNA]</scope>
    <source>
        <strain evidence="9">CCUG 58938</strain>
    </source>
</reference>
<keyword evidence="5" id="KW-0998">Cell outer membrane</keyword>
<evidence type="ECO:0000259" key="7">
    <source>
        <dbReference type="Pfam" id="PF01103"/>
    </source>
</evidence>
<evidence type="ECO:0000313" key="9">
    <source>
        <dbReference type="Proteomes" id="UP001597112"/>
    </source>
</evidence>
<keyword evidence="4" id="KW-0472">Membrane</keyword>
<evidence type="ECO:0000256" key="2">
    <source>
        <dbReference type="ARBA" id="ARBA00022692"/>
    </source>
</evidence>
<evidence type="ECO:0000256" key="6">
    <source>
        <dbReference type="SAM" id="MobiDB-lite"/>
    </source>
</evidence>
<name>A0ABW3JW16_9BACT</name>
<proteinExistence type="predicted"/>
<comment type="caution">
    <text evidence="8">The sequence shown here is derived from an EMBL/GenBank/DDBJ whole genome shotgun (WGS) entry which is preliminary data.</text>
</comment>
<dbReference type="Gene3D" id="2.40.160.50">
    <property type="entry name" value="membrane protein fhac: a member of the omp85/tpsb transporter family"/>
    <property type="match status" value="1"/>
</dbReference>
<evidence type="ECO:0000256" key="3">
    <source>
        <dbReference type="ARBA" id="ARBA00022729"/>
    </source>
</evidence>
<evidence type="ECO:0000256" key="5">
    <source>
        <dbReference type="ARBA" id="ARBA00023237"/>
    </source>
</evidence>
<dbReference type="RefSeq" id="WP_377574390.1">
    <property type="nucleotide sequence ID" value="NZ_JBHTKA010000001.1"/>
</dbReference>
<dbReference type="InterPro" id="IPR039910">
    <property type="entry name" value="D15-like"/>
</dbReference>
<dbReference type="Proteomes" id="UP001597112">
    <property type="component" value="Unassembled WGS sequence"/>
</dbReference>
<comment type="subcellular location">
    <subcellularLocation>
        <location evidence="1">Membrane</location>
    </subcellularLocation>
</comment>
<evidence type="ECO:0000313" key="8">
    <source>
        <dbReference type="EMBL" id="MFD0998162.1"/>
    </source>
</evidence>
<keyword evidence="2" id="KW-0812">Transmembrane</keyword>
<evidence type="ECO:0000256" key="4">
    <source>
        <dbReference type="ARBA" id="ARBA00023136"/>
    </source>
</evidence>
<keyword evidence="3" id="KW-0732">Signal</keyword>
<accession>A0ABW3JW16</accession>
<protein>
    <submittedName>
        <fullName evidence="8">BamA/TamA family outer membrane protein</fullName>
    </submittedName>
</protein>
<gene>
    <name evidence="8" type="ORF">ACFQ21_02550</name>
</gene>
<evidence type="ECO:0000256" key="1">
    <source>
        <dbReference type="ARBA" id="ARBA00004370"/>
    </source>
</evidence>
<sequence length="840" mass="97901">MRTLNYKYFLTAALLPFVLSGCLGIKHLKENEKLLYRQRIDAPRHIDASALQGLHAQRPNRKFIVRPLAPLVSIYYFGYRFYDQEKMIKKKERFEKKFDAKIAATKKEKRINNLQFRKQQKSEKLTNKIENGNTVMQWGEPIAVFDSSLVRVTLERFHSYLFSKGYFTNKVHAKVDTMKIYPKRVKVTYTVVPGQAYILDSIFYQIADTAVNNVVQRNTQTSLLKKGERYDEDNFTRERERLDLLLKDYGFYDFSRQYIEYATDTSYKTPDRKVAVMIIINDPAKRGYHKKFTVDEVRFTTDIGINKPGKERTGRTYRDIQYSYYNDDYNLKILSQRVFIKRGELYNRSKTLNTQRQLALVDAFKFVNINYDTANGKFTANIFTSPLPRYEWSNEAGVNVTQGYPGPFYNMTFKKRNVFNGMETFDISGRFGFEGVASATEDQNFYKSTEAGINASLTFPQFIWPFRDRVRFRHAAYNPKTKFTVGYAYTDRPEYRRTAISANGTYSWQNNKNRLYQLTPINMSVIDTANLSDDFKQLLAEQAQLGNFSLLNSFRPSFVNSIIFGVTWNYRNYGNQERNSGFIRAQLESGGTIWNFVDPSLVTQYDLEYFKYLRLSLDLRRNNVINRNTSVAYRFNSGVAYSYTKNKSLPYEKFFFAGGSNSIRAWRPRRLGPGSFKPRTTEDPDSNGDPVKDGLFDYNIEQPAEILLEASIEVRQKLFGFVSGALFIDAGNTWTFQQRKRTVNNVEVDNGNSQFRINQFYKEIAVGTGFGLRFDFTFLILRFDVGMKVYDPARDEGDRFVLDKVRFFKPYATKVTNGETTTYTNYREPVIYNVGIGFPF</sequence>
<dbReference type="EMBL" id="JBHTKA010000001">
    <property type="protein sequence ID" value="MFD0998162.1"/>
    <property type="molecule type" value="Genomic_DNA"/>
</dbReference>
<dbReference type="InterPro" id="IPR000184">
    <property type="entry name" value="Bac_surfAg_D15"/>
</dbReference>
<feature type="region of interest" description="Disordered" evidence="6">
    <location>
        <begin position="669"/>
        <end position="689"/>
    </location>
</feature>
<feature type="domain" description="Bacterial surface antigen (D15)" evidence="7">
    <location>
        <begin position="396"/>
        <end position="800"/>
    </location>
</feature>
<dbReference type="Pfam" id="PF01103">
    <property type="entry name" value="Omp85"/>
    <property type="match status" value="1"/>
</dbReference>
<keyword evidence="9" id="KW-1185">Reference proteome</keyword>